<dbReference type="Proteomes" id="UP000567179">
    <property type="component" value="Unassembled WGS sequence"/>
</dbReference>
<evidence type="ECO:0000256" key="1">
    <source>
        <dbReference type="SAM" id="MobiDB-lite"/>
    </source>
</evidence>
<keyword evidence="3" id="KW-1185">Reference proteome</keyword>
<feature type="compositionally biased region" description="Basic and acidic residues" evidence="1">
    <location>
        <begin position="115"/>
        <end position="124"/>
    </location>
</feature>
<feature type="region of interest" description="Disordered" evidence="1">
    <location>
        <begin position="115"/>
        <end position="221"/>
    </location>
</feature>
<proteinExistence type="predicted"/>
<gene>
    <name evidence="2" type="ORF">D9619_005530</name>
</gene>
<sequence>MSSGPVMPPLMDDDESDWFYGTDAGGHIFGFGKHKDQKLHEVPTAYLDWCEAKFERNWSNQSFFEALQKYKEGLASYAETDFGEVYVPFGKYKDKRIREYPTFFEAVRKWLQNPRRQEVHRDLGEPTGLGQYHSSDEEYASENDGDYEESDFEQCSSLAEAQNDDDTDSEDAIQSHHDDLTNESNTNEDAECEDGQDTSDENDEDEEDENYERSRRKVANGDVNFLSFSPLSCR</sequence>
<name>A0A8H5BWG7_9AGAR</name>
<feature type="compositionally biased region" description="Acidic residues" evidence="1">
    <location>
        <begin position="186"/>
        <end position="210"/>
    </location>
</feature>
<organism evidence="2 3">
    <name type="scientific">Psilocybe cf. subviscida</name>
    <dbReference type="NCBI Taxonomy" id="2480587"/>
    <lineage>
        <taxon>Eukaryota</taxon>
        <taxon>Fungi</taxon>
        <taxon>Dikarya</taxon>
        <taxon>Basidiomycota</taxon>
        <taxon>Agaricomycotina</taxon>
        <taxon>Agaricomycetes</taxon>
        <taxon>Agaricomycetidae</taxon>
        <taxon>Agaricales</taxon>
        <taxon>Agaricineae</taxon>
        <taxon>Strophariaceae</taxon>
        <taxon>Psilocybe</taxon>
    </lineage>
</organism>
<protein>
    <submittedName>
        <fullName evidence="2">Uncharacterized protein</fullName>
    </submittedName>
</protein>
<dbReference type="OrthoDB" id="3058629at2759"/>
<evidence type="ECO:0000313" key="3">
    <source>
        <dbReference type="Proteomes" id="UP000567179"/>
    </source>
</evidence>
<comment type="caution">
    <text evidence="2">The sequence shown here is derived from an EMBL/GenBank/DDBJ whole genome shotgun (WGS) entry which is preliminary data.</text>
</comment>
<feature type="compositionally biased region" description="Acidic residues" evidence="1">
    <location>
        <begin position="137"/>
        <end position="152"/>
    </location>
</feature>
<feature type="compositionally biased region" description="Acidic residues" evidence="1">
    <location>
        <begin position="162"/>
        <end position="171"/>
    </location>
</feature>
<accession>A0A8H5BWG7</accession>
<dbReference type="EMBL" id="JAACJJ010000001">
    <property type="protein sequence ID" value="KAF5330531.1"/>
    <property type="molecule type" value="Genomic_DNA"/>
</dbReference>
<evidence type="ECO:0000313" key="2">
    <source>
        <dbReference type="EMBL" id="KAF5330531.1"/>
    </source>
</evidence>
<reference evidence="2 3" key="1">
    <citation type="journal article" date="2020" name="ISME J.">
        <title>Uncovering the hidden diversity of litter-decomposition mechanisms in mushroom-forming fungi.</title>
        <authorList>
            <person name="Floudas D."/>
            <person name="Bentzer J."/>
            <person name="Ahren D."/>
            <person name="Johansson T."/>
            <person name="Persson P."/>
            <person name="Tunlid A."/>
        </authorList>
    </citation>
    <scope>NUCLEOTIDE SEQUENCE [LARGE SCALE GENOMIC DNA]</scope>
    <source>
        <strain evidence="2 3">CBS 101986</strain>
    </source>
</reference>
<dbReference type="AlphaFoldDB" id="A0A8H5BWG7"/>